<evidence type="ECO:0000313" key="8">
    <source>
        <dbReference type="EMBL" id="GAA1977926.1"/>
    </source>
</evidence>
<dbReference type="InterPro" id="IPR002293">
    <property type="entry name" value="AA/rel_permease1"/>
</dbReference>
<dbReference type="PANTHER" id="PTHR42770">
    <property type="entry name" value="AMINO ACID TRANSPORTER-RELATED"/>
    <property type="match status" value="1"/>
</dbReference>
<feature type="transmembrane region" description="Helical" evidence="7">
    <location>
        <begin position="327"/>
        <end position="348"/>
    </location>
</feature>
<sequence length="493" mass="49525">MRSPRAEIIDGGSEDAGTTGAEVMGSDTLLTLGRPTDSLERRGRLAQSIVAKLAGWRATMSLYAPCVTRSGLSVTQGAALTLGAVLGTGVISLPALAAAEAGPASLVAWIALIVMSVPLATTFAALGARHPDGGGVSTYARLAFGEHVAVMVGWACYLTIGVGAPVAAAFAGAYVADAVGGGRPTTLAATAGIIALVTVLNWFGIRISGRIQLGIAAAIALLLAVSVLVSLPHADLAHLTPFAPHGWASVGRAAAVLVWAFAGWEILTSLSAEYRDPARDIRRSTAIALVVVGVLYLGIAFVTVAVLGPATGPAPLSDLLVLGFGDAARPVTTVVAVLLTVGAVNAYFAGGSRLGAALARDGGLPRVLAAGGGPGEVPRRSLAVIATIALGSVATLALLDLPTDATLLLATGTFSFVYVVGAAAALRLLPRRTPAWWCAVASLASALVLLAMTGTHVIGPALFAAGGLVWTLVRRRSTPPPVPAEPVPAGSCP</sequence>
<feature type="transmembrane region" description="Helical" evidence="7">
    <location>
        <begin position="78"/>
        <end position="99"/>
    </location>
</feature>
<evidence type="ECO:0000256" key="6">
    <source>
        <dbReference type="SAM" id="MobiDB-lite"/>
    </source>
</evidence>
<feature type="transmembrane region" description="Helical" evidence="7">
    <location>
        <begin position="253"/>
        <end position="274"/>
    </location>
</feature>
<feature type="transmembrane region" description="Helical" evidence="7">
    <location>
        <begin position="405"/>
        <end position="426"/>
    </location>
</feature>
<feature type="region of interest" description="Disordered" evidence="6">
    <location>
        <begin position="1"/>
        <end position="21"/>
    </location>
</feature>
<comment type="subcellular location">
    <subcellularLocation>
        <location evidence="1">Cell membrane</location>
        <topology evidence="1">Multi-pass membrane protein</topology>
    </subcellularLocation>
</comment>
<evidence type="ECO:0000256" key="5">
    <source>
        <dbReference type="ARBA" id="ARBA00023136"/>
    </source>
</evidence>
<evidence type="ECO:0000256" key="1">
    <source>
        <dbReference type="ARBA" id="ARBA00004651"/>
    </source>
</evidence>
<evidence type="ECO:0000256" key="4">
    <source>
        <dbReference type="ARBA" id="ARBA00022989"/>
    </source>
</evidence>
<organism evidence="8 9">
    <name type="scientific">Nocardioides panacihumi</name>
    <dbReference type="NCBI Taxonomy" id="400774"/>
    <lineage>
        <taxon>Bacteria</taxon>
        <taxon>Bacillati</taxon>
        <taxon>Actinomycetota</taxon>
        <taxon>Actinomycetes</taxon>
        <taxon>Propionibacteriales</taxon>
        <taxon>Nocardioidaceae</taxon>
        <taxon>Nocardioides</taxon>
    </lineage>
</organism>
<keyword evidence="4 7" id="KW-1133">Transmembrane helix</keyword>
<proteinExistence type="predicted"/>
<evidence type="ECO:0000256" key="2">
    <source>
        <dbReference type="ARBA" id="ARBA00022475"/>
    </source>
</evidence>
<reference evidence="8 9" key="1">
    <citation type="journal article" date="2019" name="Int. J. Syst. Evol. Microbiol.">
        <title>The Global Catalogue of Microorganisms (GCM) 10K type strain sequencing project: providing services to taxonomists for standard genome sequencing and annotation.</title>
        <authorList>
            <consortium name="The Broad Institute Genomics Platform"/>
            <consortium name="The Broad Institute Genome Sequencing Center for Infectious Disease"/>
            <person name="Wu L."/>
            <person name="Ma J."/>
        </authorList>
    </citation>
    <scope>NUCLEOTIDE SEQUENCE [LARGE SCALE GENOMIC DNA]</scope>
    <source>
        <strain evidence="8 9">JCM 15309</strain>
    </source>
</reference>
<keyword evidence="2" id="KW-1003">Cell membrane</keyword>
<name>A0ABN2RZV6_9ACTN</name>
<dbReference type="InterPro" id="IPR050367">
    <property type="entry name" value="APC_superfamily"/>
</dbReference>
<evidence type="ECO:0000256" key="7">
    <source>
        <dbReference type="SAM" id="Phobius"/>
    </source>
</evidence>
<protein>
    <submittedName>
        <fullName evidence="8">Amino acid permease</fullName>
    </submittedName>
</protein>
<feature type="transmembrane region" description="Helical" evidence="7">
    <location>
        <begin position="211"/>
        <end position="233"/>
    </location>
</feature>
<keyword evidence="5 7" id="KW-0472">Membrane</keyword>
<feature type="transmembrane region" description="Helical" evidence="7">
    <location>
        <begin position="148"/>
        <end position="175"/>
    </location>
</feature>
<feature type="transmembrane region" description="Helical" evidence="7">
    <location>
        <begin position="382"/>
        <end position="399"/>
    </location>
</feature>
<dbReference type="Gene3D" id="1.20.1740.10">
    <property type="entry name" value="Amino acid/polyamine transporter I"/>
    <property type="match status" value="1"/>
</dbReference>
<comment type="caution">
    <text evidence="8">The sequence shown here is derived from an EMBL/GenBank/DDBJ whole genome shotgun (WGS) entry which is preliminary data.</text>
</comment>
<dbReference type="Proteomes" id="UP001500571">
    <property type="component" value="Unassembled WGS sequence"/>
</dbReference>
<keyword evidence="3 7" id="KW-0812">Transmembrane</keyword>
<feature type="transmembrane region" description="Helical" evidence="7">
    <location>
        <begin position="433"/>
        <end position="451"/>
    </location>
</feature>
<evidence type="ECO:0000256" key="3">
    <source>
        <dbReference type="ARBA" id="ARBA00022692"/>
    </source>
</evidence>
<accession>A0ABN2RZV6</accession>
<feature type="transmembrane region" description="Helical" evidence="7">
    <location>
        <begin position="286"/>
        <end position="307"/>
    </location>
</feature>
<dbReference type="EMBL" id="BAAAPB010000008">
    <property type="protein sequence ID" value="GAA1977926.1"/>
    <property type="molecule type" value="Genomic_DNA"/>
</dbReference>
<evidence type="ECO:0000313" key="9">
    <source>
        <dbReference type="Proteomes" id="UP001500571"/>
    </source>
</evidence>
<dbReference type="Pfam" id="PF13520">
    <property type="entry name" value="AA_permease_2"/>
    <property type="match status" value="1"/>
</dbReference>
<gene>
    <name evidence="8" type="ORF">GCM10009798_43940</name>
</gene>
<feature type="transmembrane region" description="Helical" evidence="7">
    <location>
        <begin position="105"/>
        <end position="127"/>
    </location>
</feature>
<feature type="transmembrane region" description="Helical" evidence="7">
    <location>
        <begin position="187"/>
        <end position="204"/>
    </location>
</feature>
<dbReference type="PANTHER" id="PTHR42770:SF13">
    <property type="entry name" value="L-METHIONINE_BRANCHED-CHAIN AMINO ACID EXPORTER YJEH"/>
    <property type="match status" value="1"/>
</dbReference>
<keyword evidence="9" id="KW-1185">Reference proteome</keyword>